<dbReference type="AlphaFoldDB" id="A0A3M2LJ03"/>
<name>A0A3M2LJ03_9ACTN</name>
<keyword evidence="3" id="KW-0808">Transferase</keyword>
<proteinExistence type="predicted"/>
<evidence type="ECO:0000313" key="3">
    <source>
        <dbReference type="EMBL" id="RMI37096.1"/>
    </source>
</evidence>
<dbReference type="SUPFAM" id="SSF56112">
    <property type="entry name" value="Protein kinase-like (PK-like)"/>
    <property type="match status" value="1"/>
</dbReference>
<evidence type="ECO:0000256" key="1">
    <source>
        <dbReference type="SAM" id="MobiDB-lite"/>
    </source>
</evidence>
<protein>
    <submittedName>
        <fullName evidence="3">Aminoglycoside phosphotransferase family protein</fullName>
    </submittedName>
</protein>
<evidence type="ECO:0000313" key="4">
    <source>
        <dbReference type="Proteomes" id="UP000282674"/>
    </source>
</evidence>
<dbReference type="InterPro" id="IPR002575">
    <property type="entry name" value="Aminoglycoside_PTrfase"/>
</dbReference>
<gene>
    <name evidence="3" type="ORF">EBO15_36775</name>
</gene>
<feature type="domain" description="Aminoglycoside phosphotransferase" evidence="2">
    <location>
        <begin position="104"/>
        <end position="333"/>
    </location>
</feature>
<feature type="region of interest" description="Disordered" evidence="1">
    <location>
        <begin position="42"/>
        <end position="76"/>
    </location>
</feature>
<dbReference type="EMBL" id="RFFG01000116">
    <property type="protein sequence ID" value="RMI37096.1"/>
    <property type="molecule type" value="Genomic_DNA"/>
</dbReference>
<dbReference type="Pfam" id="PF01636">
    <property type="entry name" value="APH"/>
    <property type="match status" value="1"/>
</dbReference>
<evidence type="ECO:0000259" key="2">
    <source>
        <dbReference type="Pfam" id="PF01636"/>
    </source>
</evidence>
<keyword evidence="4" id="KW-1185">Reference proteome</keyword>
<dbReference type="PANTHER" id="PTHR21310:SF15">
    <property type="entry name" value="AMINOGLYCOSIDE PHOSPHOTRANSFERASE DOMAIN-CONTAINING PROTEIN"/>
    <property type="match status" value="1"/>
</dbReference>
<dbReference type="Proteomes" id="UP000282674">
    <property type="component" value="Unassembled WGS sequence"/>
</dbReference>
<dbReference type="InterPro" id="IPR051678">
    <property type="entry name" value="AGP_Transferase"/>
</dbReference>
<dbReference type="Gene3D" id="3.90.1200.10">
    <property type="match status" value="1"/>
</dbReference>
<sequence>MTAPFGSRPRAGPEILGDGRVNVGVFGRPASWTGHARSLPERNHRLAPGHRPRTQTQTIGALRQNRPSENPSPFPPGCGLVPRMEDLIRAVHPNAEIREVLTRTGGESASVVEVVCANPDVRLIVKTYEQGWKVAKEHHVYTLLPDDVPAPRLLHASREPAAVVMTSVPGTPLSEVSTTLPADDLRSLYTQMGHILASLHRRHMDVFGYIVDGVYNPVATNTEYMTSHYTRHLKTFREHGGDPALATRIENHVASHPDLWQTCKTPVLCHNDFHEGNVLVEQNSEGWHITAIIDMENAVAADPFLDLAKTDYYAPSHSRPHLEALWAAYGTPPTPNAFPLYRLHHALELWAWYATINKTDSLTNIANDLAEMLA</sequence>
<reference evidence="3 4" key="1">
    <citation type="submission" date="2018-10" db="EMBL/GenBank/DDBJ databases">
        <title>Isolation from soil.</title>
        <authorList>
            <person name="Hu J."/>
        </authorList>
    </citation>
    <scope>NUCLEOTIDE SEQUENCE [LARGE SCALE GENOMIC DNA]</scope>
    <source>
        <strain evidence="3 4">NEAU-Ht49</strain>
    </source>
</reference>
<dbReference type="GO" id="GO:0016740">
    <property type="term" value="F:transferase activity"/>
    <property type="evidence" value="ECO:0007669"/>
    <property type="project" value="UniProtKB-KW"/>
</dbReference>
<comment type="caution">
    <text evidence="3">The sequence shown here is derived from an EMBL/GenBank/DDBJ whole genome shotgun (WGS) entry which is preliminary data.</text>
</comment>
<feature type="compositionally biased region" description="Polar residues" evidence="1">
    <location>
        <begin position="54"/>
        <end position="69"/>
    </location>
</feature>
<dbReference type="InterPro" id="IPR011009">
    <property type="entry name" value="Kinase-like_dom_sf"/>
</dbReference>
<dbReference type="PANTHER" id="PTHR21310">
    <property type="entry name" value="AMINOGLYCOSIDE PHOSPHOTRANSFERASE-RELATED-RELATED"/>
    <property type="match status" value="1"/>
</dbReference>
<accession>A0A3M2LJ03</accession>
<organism evidence="3 4">
    <name type="scientific">Actinomadura harenae</name>
    <dbReference type="NCBI Taxonomy" id="2483351"/>
    <lineage>
        <taxon>Bacteria</taxon>
        <taxon>Bacillati</taxon>
        <taxon>Actinomycetota</taxon>
        <taxon>Actinomycetes</taxon>
        <taxon>Streptosporangiales</taxon>
        <taxon>Thermomonosporaceae</taxon>
        <taxon>Actinomadura</taxon>
    </lineage>
</organism>